<organism evidence="8 9">
    <name type="scientific">Levilactobacillus suantsaiihabitans</name>
    <dbReference type="NCBI Taxonomy" id="2487722"/>
    <lineage>
        <taxon>Bacteria</taxon>
        <taxon>Bacillati</taxon>
        <taxon>Bacillota</taxon>
        <taxon>Bacilli</taxon>
        <taxon>Lactobacillales</taxon>
        <taxon>Lactobacillaceae</taxon>
        <taxon>Levilactobacillus</taxon>
    </lineage>
</organism>
<dbReference type="InterPro" id="IPR002328">
    <property type="entry name" value="ADH_Zn_CS"/>
</dbReference>
<dbReference type="PROSITE" id="PS00059">
    <property type="entry name" value="ADH_ZINC"/>
    <property type="match status" value="1"/>
</dbReference>
<comment type="cofactor">
    <cofactor evidence="1 6">
        <name>Zn(2+)</name>
        <dbReference type="ChEBI" id="CHEBI:29105"/>
    </cofactor>
</comment>
<sequence length="378" mass="39500">MAKEVQAAVVERRNDPFVVKNVLVDDQPGPKEVLVHIVASGICHSDEAVRVGDAGDLPLPIVLGHEGAGIVEKVGSAVSGVAVGDHVVLSYAYDGTCDNCLAGQPASCEQWVPLNMGSGKRPNGQPVFTDKDDTTQGLGSMFNQASFSTTTLVQESNVTVVGKDVDLRKVGPLGCGFVTGSGTVFNTLKPEPNSTMAIFGTGAVGSAALMAAKISGCAQIISVDIVPERLAMSKEIGATATVNSKEVDAVAAIKELTGGKGVDYAVDTTGLSAVMKQAVDAMGINGVFAPLAVSQKELDLVPFNDLVATQKSVVGVLMGNAVPQIEIKKLISFWQKGLYPFDKLEKTFKFADINEADRASTSGEVIKPVLIMDEDYTV</sequence>
<dbReference type="GO" id="GO:0008270">
    <property type="term" value="F:zinc ion binding"/>
    <property type="evidence" value="ECO:0007669"/>
    <property type="project" value="InterPro"/>
</dbReference>
<proteinExistence type="inferred from homology"/>
<dbReference type="InterPro" id="IPR013154">
    <property type="entry name" value="ADH-like_N"/>
</dbReference>
<dbReference type="SUPFAM" id="SSF51735">
    <property type="entry name" value="NAD(P)-binding Rossmann-fold domains"/>
    <property type="match status" value="1"/>
</dbReference>
<evidence type="ECO:0000256" key="3">
    <source>
        <dbReference type="ARBA" id="ARBA00022723"/>
    </source>
</evidence>
<evidence type="ECO:0000259" key="7">
    <source>
        <dbReference type="SMART" id="SM00829"/>
    </source>
</evidence>
<keyword evidence="3 6" id="KW-0479">Metal-binding</keyword>
<gene>
    <name evidence="8" type="ORF">EGT51_05870</name>
</gene>
<comment type="similarity">
    <text evidence="2 6">Belongs to the zinc-containing alcohol dehydrogenase family.</text>
</comment>
<keyword evidence="4 6" id="KW-0862">Zinc</keyword>
<accession>A0A4Z0JC63</accession>
<reference evidence="8 9" key="1">
    <citation type="submission" date="2018-10" db="EMBL/GenBank/DDBJ databases">
        <title>Lactobacillus sp. R7 and Lactobacillus sp. R19 isolated from fermented mustard green product of Taiwan.</title>
        <authorList>
            <person name="Lin S.-T."/>
        </authorList>
    </citation>
    <scope>NUCLEOTIDE SEQUENCE [LARGE SCALE GENOMIC DNA]</scope>
    <source>
        <strain evidence="8 9">BCRC 81129</strain>
    </source>
</reference>
<dbReference type="PANTHER" id="PTHR43350:SF21">
    <property type="entry name" value="S-NITROSOMYCOTHIOL REDUCTASE MSCR"/>
    <property type="match status" value="1"/>
</dbReference>
<dbReference type="Gene3D" id="3.40.50.720">
    <property type="entry name" value="NAD(P)-binding Rossmann-like Domain"/>
    <property type="match status" value="1"/>
</dbReference>
<evidence type="ECO:0000256" key="4">
    <source>
        <dbReference type="ARBA" id="ARBA00022833"/>
    </source>
</evidence>
<dbReference type="Gene3D" id="3.90.180.10">
    <property type="entry name" value="Medium-chain alcohol dehydrogenases, catalytic domain"/>
    <property type="match status" value="1"/>
</dbReference>
<dbReference type="OrthoDB" id="9806940at2"/>
<dbReference type="RefSeq" id="WP_135367814.1">
    <property type="nucleotide sequence ID" value="NZ_RKLX01000007.1"/>
</dbReference>
<dbReference type="PANTHER" id="PTHR43350">
    <property type="entry name" value="NAD-DEPENDENT ALCOHOL DEHYDROGENASE"/>
    <property type="match status" value="1"/>
</dbReference>
<dbReference type="InterPro" id="IPR036291">
    <property type="entry name" value="NAD(P)-bd_dom_sf"/>
</dbReference>
<evidence type="ECO:0000313" key="9">
    <source>
        <dbReference type="Proteomes" id="UP000297348"/>
    </source>
</evidence>
<dbReference type="GO" id="GO:0016491">
    <property type="term" value="F:oxidoreductase activity"/>
    <property type="evidence" value="ECO:0007669"/>
    <property type="project" value="UniProtKB-KW"/>
</dbReference>
<evidence type="ECO:0000256" key="5">
    <source>
        <dbReference type="ARBA" id="ARBA00023002"/>
    </source>
</evidence>
<feature type="domain" description="Enoyl reductase (ER)" evidence="7">
    <location>
        <begin position="12"/>
        <end position="370"/>
    </location>
</feature>
<dbReference type="Pfam" id="PF00107">
    <property type="entry name" value="ADH_zinc_N"/>
    <property type="match status" value="1"/>
</dbReference>
<evidence type="ECO:0000256" key="6">
    <source>
        <dbReference type="RuleBase" id="RU361277"/>
    </source>
</evidence>
<keyword evidence="9" id="KW-1185">Reference proteome</keyword>
<name>A0A4Z0JC63_9LACO</name>
<dbReference type="AlphaFoldDB" id="A0A4Z0JC63"/>
<dbReference type="InterPro" id="IPR020843">
    <property type="entry name" value="ER"/>
</dbReference>
<protein>
    <submittedName>
        <fullName evidence="8">NAD(P)-dependent alcohol dehydrogenase</fullName>
    </submittedName>
</protein>
<dbReference type="Pfam" id="PF08240">
    <property type="entry name" value="ADH_N"/>
    <property type="match status" value="1"/>
</dbReference>
<dbReference type="EMBL" id="RKLX01000007">
    <property type="protein sequence ID" value="TGD19145.1"/>
    <property type="molecule type" value="Genomic_DNA"/>
</dbReference>
<dbReference type="InterPro" id="IPR011032">
    <property type="entry name" value="GroES-like_sf"/>
</dbReference>
<evidence type="ECO:0000256" key="2">
    <source>
        <dbReference type="ARBA" id="ARBA00008072"/>
    </source>
</evidence>
<comment type="caution">
    <text evidence="8">The sequence shown here is derived from an EMBL/GenBank/DDBJ whole genome shotgun (WGS) entry which is preliminary data.</text>
</comment>
<dbReference type="InterPro" id="IPR013149">
    <property type="entry name" value="ADH-like_C"/>
</dbReference>
<dbReference type="CDD" id="cd08278">
    <property type="entry name" value="benzyl_alcohol_DH"/>
    <property type="match status" value="1"/>
</dbReference>
<dbReference type="Proteomes" id="UP000297348">
    <property type="component" value="Unassembled WGS sequence"/>
</dbReference>
<evidence type="ECO:0000256" key="1">
    <source>
        <dbReference type="ARBA" id="ARBA00001947"/>
    </source>
</evidence>
<keyword evidence="5" id="KW-0560">Oxidoreductase</keyword>
<dbReference type="SMART" id="SM00829">
    <property type="entry name" value="PKS_ER"/>
    <property type="match status" value="1"/>
</dbReference>
<dbReference type="FunFam" id="3.40.50.720:FF:000003">
    <property type="entry name" value="S-(hydroxymethyl)glutathione dehydrogenase"/>
    <property type="match status" value="1"/>
</dbReference>
<dbReference type="SUPFAM" id="SSF50129">
    <property type="entry name" value="GroES-like"/>
    <property type="match status" value="1"/>
</dbReference>
<evidence type="ECO:0000313" key="8">
    <source>
        <dbReference type="EMBL" id="TGD19145.1"/>
    </source>
</evidence>